<reference evidence="1" key="1">
    <citation type="journal article" date="2021" name="Proc. Natl. Acad. Sci. U.S.A.">
        <title>A Catalog of Tens of Thousands of Viruses from Human Metagenomes Reveals Hidden Associations with Chronic Diseases.</title>
        <authorList>
            <person name="Tisza M.J."/>
            <person name="Buck C.B."/>
        </authorList>
    </citation>
    <scope>NUCLEOTIDE SEQUENCE</scope>
    <source>
        <strain evidence="1">Ctx254</strain>
    </source>
</reference>
<name>A0A8S5TVQ7_9CAUD</name>
<organism evidence="1">
    <name type="scientific">Siphoviridae sp. ctx254</name>
    <dbReference type="NCBI Taxonomy" id="2825737"/>
    <lineage>
        <taxon>Viruses</taxon>
        <taxon>Duplodnaviria</taxon>
        <taxon>Heunggongvirae</taxon>
        <taxon>Uroviricota</taxon>
        <taxon>Caudoviricetes</taxon>
    </lineage>
</organism>
<protein>
    <submittedName>
        <fullName evidence="1">Uncharacterized protein</fullName>
    </submittedName>
</protein>
<accession>A0A8S5TVQ7</accession>
<dbReference type="EMBL" id="BK015941">
    <property type="protein sequence ID" value="DAF86256.1"/>
    <property type="molecule type" value="Genomic_DNA"/>
</dbReference>
<sequence length="108" mass="12185">MDDVEQFSRALSAIAQAGAYSAKDIRQICAQEVQYVEETVLWADNVPYAVVRTPTVQVPVYERSVVSPDIQEKDCRANSKLDGWPYRVVAFLNEVVDIFVLAITEDFL</sequence>
<proteinExistence type="predicted"/>
<evidence type="ECO:0000313" key="1">
    <source>
        <dbReference type="EMBL" id="DAF86256.1"/>
    </source>
</evidence>